<dbReference type="AlphaFoldDB" id="A0A329TEW9"/>
<keyword evidence="1" id="KW-1133">Transmembrane helix</keyword>
<evidence type="ECO:0000256" key="1">
    <source>
        <dbReference type="SAM" id="Phobius"/>
    </source>
</evidence>
<keyword evidence="1" id="KW-0472">Membrane</keyword>
<evidence type="ECO:0000313" key="3">
    <source>
        <dbReference type="Proteomes" id="UP000251634"/>
    </source>
</evidence>
<dbReference type="Proteomes" id="UP000251634">
    <property type="component" value="Unassembled WGS sequence"/>
</dbReference>
<dbReference type="EMBL" id="PRKZ01000009">
    <property type="protein sequence ID" value="RAW48397.1"/>
    <property type="molecule type" value="Genomic_DNA"/>
</dbReference>
<keyword evidence="1" id="KW-0812">Transmembrane</keyword>
<sequence length="143" mass="15161">MTERELRRTAVIIPPKGRAVLCVWAAVPGLLAAPFVFWQGILPGLVFAALWAVLVFLARCRACSFAAVLGARTLTVYSGIVLPVRQVFPRRAVTGVQQLRTPLLRLAGASVLIISAPGSRMFLPAVPAAQAGALAHALAEELP</sequence>
<proteinExistence type="predicted"/>
<evidence type="ECO:0008006" key="4">
    <source>
        <dbReference type="Google" id="ProtNLM"/>
    </source>
</evidence>
<organism evidence="2 3">
    <name type="scientific">Faecalibacterium prausnitzii</name>
    <dbReference type="NCBI Taxonomy" id="853"/>
    <lineage>
        <taxon>Bacteria</taxon>
        <taxon>Bacillati</taxon>
        <taxon>Bacillota</taxon>
        <taxon>Clostridia</taxon>
        <taxon>Eubacteriales</taxon>
        <taxon>Oscillospiraceae</taxon>
        <taxon>Faecalibacterium</taxon>
    </lineage>
</organism>
<feature type="transmembrane region" description="Helical" evidence="1">
    <location>
        <begin position="21"/>
        <end position="41"/>
    </location>
</feature>
<dbReference type="RefSeq" id="WP_112116224.1">
    <property type="nucleotide sequence ID" value="NZ_DAWEON010000002.1"/>
</dbReference>
<gene>
    <name evidence="2" type="ORF">C4N25_11555</name>
</gene>
<accession>A0A329TEW9</accession>
<feature type="transmembrane region" description="Helical" evidence="1">
    <location>
        <begin position="47"/>
        <end position="69"/>
    </location>
</feature>
<name>A0A329TEW9_9FIRM</name>
<reference evidence="2 3" key="1">
    <citation type="submission" date="2018-02" db="EMBL/GenBank/DDBJ databases">
        <title>Complete genome sequencing of Faecalibacterium prausnitzii strains isolated from the human gut.</title>
        <authorList>
            <person name="Fitzgerald B.C."/>
            <person name="Shkoporov A.N."/>
            <person name="Ross P.R."/>
            <person name="Hill C."/>
        </authorList>
    </citation>
    <scope>NUCLEOTIDE SEQUENCE [LARGE SCALE GENOMIC DNA]</scope>
    <source>
        <strain evidence="2 3">APC942/8-14-2</strain>
    </source>
</reference>
<comment type="caution">
    <text evidence="2">The sequence shown here is derived from an EMBL/GenBank/DDBJ whole genome shotgun (WGS) entry which is preliminary data.</text>
</comment>
<protein>
    <recommendedName>
        <fullName evidence="4">DUF304 domain-containing protein</fullName>
    </recommendedName>
</protein>
<evidence type="ECO:0000313" key="2">
    <source>
        <dbReference type="EMBL" id="RAW48397.1"/>
    </source>
</evidence>